<evidence type="ECO:0000256" key="1">
    <source>
        <dbReference type="SAM" id="Phobius"/>
    </source>
</evidence>
<sequence length="302" mass="32195">MMIRNLSLSGNAEGAMWALASVLGATAMTLAVRILAADVHTTMLAFLRSALALVTVLPFLWRGPQTRRRVRITAWKLHIARGLLLAMTLNTGFYAIWKLPLATSTILFFLAPVFATVLAIPLLGEQVGPRRWAATAAGFIGTLVILRPGFGGFEPAMIAAVASSMCFAGALMLGRLITDRDGTEGVFVSSSVIVAIATLPPALAHWSIPVEAWQWAAIATLVAGSSMRTYADIRAYAVGDAGFVAPFTYLRLVTVGGAGYILFSEAVDGPTIVGGTIIIASTLYIAIRERQRRGRPRPVQTP</sequence>
<feature type="domain" description="EamA" evidence="2">
    <location>
        <begin position="14"/>
        <end position="146"/>
    </location>
</feature>
<dbReference type="PANTHER" id="PTHR22911">
    <property type="entry name" value="ACYL-MALONYL CONDENSING ENZYME-RELATED"/>
    <property type="match status" value="1"/>
</dbReference>
<feature type="transmembrane region" description="Helical" evidence="1">
    <location>
        <begin position="42"/>
        <end position="61"/>
    </location>
</feature>
<feature type="transmembrane region" description="Helical" evidence="1">
    <location>
        <begin position="12"/>
        <end position="36"/>
    </location>
</feature>
<organism evidence="3 4">
    <name type="scientific">Thermohalobaculum xanthum</name>
    <dbReference type="NCBI Taxonomy" id="2753746"/>
    <lineage>
        <taxon>Bacteria</taxon>
        <taxon>Pseudomonadati</taxon>
        <taxon>Pseudomonadota</taxon>
        <taxon>Alphaproteobacteria</taxon>
        <taxon>Rhodobacterales</taxon>
        <taxon>Paracoccaceae</taxon>
        <taxon>Thermohalobaculum</taxon>
    </lineage>
</organism>
<name>A0A8J7SF88_9RHOB</name>
<dbReference type="RefSeq" id="WP_200613268.1">
    <property type="nucleotide sequence ID" value="NZ_JAEHHL010000015.1"/>
</dbReference>
<feature type="transmembrane region" description="Helical" evidence="1">
    <location>
        <begin position="82"/>
        <end position="100"/>
    </location>
</feature>
<keyword evidence="1" id="KW-1133">Transmembrane helix</keyword>
<accession>A0A8J7SF88</accession>
<evidence type="ECO:0000313" key="4">
    <source>
        <dbReference type="Proteomes" id="UP000655420"/>
    </source>
</evidence>
<dbReference type="AlphaFoldDB" id="A0A8J7SF88"/>
<keyword evidence="1" id="KW-0812">Transmembrane</keyword>
<reference evidence="3" key="1">
    <citation type="submission" date="2020-12" db="EMBL/GenBank/DDBJ databases">
        <title>Bacterial taxonomy.</title>
        <authorList>
            <person name="Pan X."/>
        </authorList>
    </citation>
    <scope>NUCLEOTIDE SEQUENCE</scope>
    <source>
        <strain evidence="3">M0105</strain>
    </source>
</reference>
<dbReference type="EMBL" id="JAEHHL010000015">
    <property type="protein sequence ID" value="MBK0401117.1"/>
    <property type="molecule type" value="Genomic_DNA"/>
</dbReference>
<feature type="transmembrane region" description="Helical" evidence="1">
    <location>
        <begin position="269"/>
        <end position="287"/>
    </location>
</feature>
<dbReference type="Pfam" id="PF00892">
    <property type="entry name" value="EamA"/>
    <property type="match status" value="1"/>
</dbReference>
<evidence type="ECO:0000259" key="2">
    <source>
        <dbReference type="Pfam" id="PF00892"/>
    </source>
</evidence>
<feature type="transmembrane region" description="Helical" evidence="1">
    <location>
        <begin position="156"/>
        <end position="174"/>
    </location>
</feature>
<feature type="transmembrane region" description="Helical" evidence="1">
    <location>
        <begin position="131"/>
        <end position="150"/>
    </location>
</feature>
<keyword evidence="1" id="KW-0472">Membrane</keyword>
<dbReference type="Proteomes" id="UP000655420">
    <property type="component" value="Unassembled WGS sequence"/>
</dbReference>
<dbReference type="GO" id="GO:0016020">
    <property type="term" value="C:membrane"/>
    <property type="evidence" value="ECO:0007669"/>
    <property type="project" value="InterPro"/>
</dbReference>
<feature type="transmembrane region" description="Helical" evidence="1">
    <location>
        <begin position="106"/>
        <end position="124"/>
    </location>
</feature>
<dbReference type="InterPro" id="IPR037185">
    <property type="entry name" value="EmrE-like"/>
</dbReference>
<keyword evidence="4" id="KW-1185">Reference proteome</keyword>
<feature type="transmembrane region" description="Helical" evidence="1">
    <location>
        <begin position="212"/>
        <end position="231"/>
    </location>
</feature>
<dbReference type="InterPro" id="IPR000620">
    <property type="entry name" value="EamA_dom"/>
</dbReference>
<dbReference type="SUPFAM" id="SSF103481">
    <property type="entry name" value="Multidrug resistance efflux transporter EmrE"/>
    <property type="match status" value="2"/>
</dbReference>
<evidence type="ECO:0000313" key="3">
    <source>
        <dbReference type="EMBL" id="MBK0401117.1"/>
    </source>
</evidence>
<feature type="transmembrane region" description="Helical" evidence="1">
    <location>
        <begin position="243"/>
        <end position="263"/>
    </location>
</feature>
<protein>
    <submittedName>
        <fullName evidence="3">DMT family transporter</fullName>
    </submittedName>
</protein>
<gene>
    <name evidence="3" type="ORF">H0I76_18115</name>
</gene>
<dbReference type="PANTHER" id="PTHR22911:SF103">
    <property type="entry name" value="BLR2811 PROTEIN"/>
    <property type="match status" value="1"/>
</dbReference>
<proteinExistence type="predicted"/>
<feature type="transmembrane region" description="Helical" evidence="1">
    <location>
        <begin position="186"/>
        <end position="206"/>
    </location>
</feature>
<comment type="caution">
    <text evidence="3">The sequence shown here is derived from an EMBL/GenBank/DDBJ whole genome shotgun (WGS) entry which is preliminary data.</text>
</comment>